<dbReference type="InterPro" id="IPR010656">
    <property type="entry name" value="DctM"/>
</dbReference>
<dbReference type="PIRSF" id="PIRSF006066">
    <property type="entry name" value="HI0050"/>
    <property type="match status" value="1"/>
</dbReference>
<organism evidence="9 10">
    <name type="scientific">Acidaminobacter hydrogenoformans DSM 2784</name>
    <dbReference type="NCBI Taxonomy" id="1120920"/>
    <lineage>
        <taxon>Bacteria</taxon>
        <taxon>Bacillati</taxon>
        <taxon>Bacillota</taxon>
        <taxon>Clostridia</taxon>
        <taxon>Peptostreptococcales</taxon>
        <taxon>Acidaminobacteraceae</taxon>
        <taxon>Acidaminobacter</taxon>
    </lineage>
</organism>
<feature type="transmembrane region" description="Helical" evidence="7">
    <location>
        <begin position="211"/>
        <end position="233"/>
    </location>
</feature>
<feature type="transmembrane region" description="Helical" evidence="7">
    <location>
        <begin position="277"/>
        <end position="296"/>
    </location>
</feature>
<keyword evidence="5 7" id="KW-1133">Transmembrane helix</keyword>
<dbReference type="Pfam" id="PF06808">
    <property type="entry name" value="DctM"/>
    <property type="match status" value="1"/>
</dbReference>
<feature type="transmembrane region" description="Helical" evidence="7">
    <location>
        <begin position="239"/>
        <end position="256"/>
    </location>
</feature>
<feature type="transmembrane region" description="Helical" evidence="7">
    <location>
        <begin position="134"/>
        <end position="161"/>
    </location>
</feature>
<name>A0A1G5S6R6_9FIRM</name>
<dbReference type="RefSeq" id="WP_092593484.1">
    <property type="nucleotide sequence ID" value="NZ_FMWL01000032.1"/>
</dbReference>
<reference evidence="9 10" key="1">
    <citation type="submission" date="2016-10" db="EMBL/GenBank/DDBJ databases">
        <authorList>
            <person name="de Groot N.N."/>
        </authorList>
    </citation>
    <scope>NUCLEOTIDE SEQUENCE [LARGE SCALE GENOMIC DNA]</scope>
    <source>
        <strain evidence="9 10">DSM 2784</strain>
    </source>
</reference>
<dbReference type="GO" id="GO:0005886">
    <property type="term" value="C:plasma membrane"/>
    <property type="evidence" value="ECO:0007669"/>
    <property type="project" value="UniProtKB-SubCell"/>
</dbReference>
<dbReference type="AlphaFoldDB" id="A0A1G5S6R6"/>
<evidence type="ECO:0000256" key="4">
    <source>
        <dbReference type="ARBA" id="ARBA00022692"/>
    </source>
</evidence>
<evidence type="ECO:0000256" key="7">
    <source>
        <dbReference type="SAM" id="Phobius"/>
    </source>
</evidence>
<keyword evidence="3" id="KW-0997">Cell inner membrane</keyword>
<comment type="subcellular location">
    <subcellularLocation>
        <location evidence="1">Cell inner membrane</location>
        <topology evidence="1">Multi-pass membrane protein</topology>
    </subcellularLocation>
</comment>
<dbReference type="PANTHER" id="PTHR33362:SF3">
    <property type="entry name" value="SIALIC ACID TRAP TRANSPORTER PERMEASE PROTEIN SIAT"/>
    <property type="match status" value="1"/>
</dbReference>
<feature type="transmembrane region" description="Helical" evidence="7">
    <location>
        <begin position="354"/>
        <end position="375"/>
    </location>
</feature>
<dbReference type="OrthoDB" id="9772674at2"/>
<gene>
    <name evidence="9" type="ORF">SAMN03080599_03321</name>
</gene>
<feature type="domain" description="TRAP C4-dicarboxylate transport system permease DctM subunit" evidence="8">
    <location>
        <begin position="6"/>
        <end position="414"/>
    </location>
</feature>
<dbReference type="InterPro" id="IPR004681">
    <property type="entry name" value="TRAP_DctM"/>
</dbReference>
<keyword evidence="10" id="KW-1185">Reference proteome</keyword>
<evidence type="ECO:0000313" key="10">
    <source>
        <dbReference type="Proteomes" id="UP000199208"/>
    </source>
</evidence>
<evidence type="ECO:0000256" key="2">
    <source>
        <dbReference type="ARBA" id="ARBA00022475"/>
    </source>
</evidence>
<feature type="transmembrane region" description="Helical" evidence="7">
    <location>
        <begin position="93"/>
        <end position="122"/>
    </location>
</feature>
<protein>
    <submittedName>
        <fullName evidence="9">C4-dicarboxylate transporter, DctM subunit</fullName>
    </submittedName>
</protein>
<proteinExistence type="predicted"/>
<sequence>MVAFIFLVFFVLILINTPVFVALSLSAFSAIYFFTDLPLMVVAQRMLGGIDKFSLMSVPFFILGANVMKKGGIATRILKWSEVMVGNKTGGLALTTIVACMFFGAVSGSSPATVIAIGGLMYPALKAKKYDGGFNVGLITSSGSIALLIPPSISAIIYGAVTGASVGALFMAGAGAGLIYSLSYLAYSYWYAKKNNIETGEKTTFQQKLNATLAASWALGIPIIIMGGIYLGIFTPTEASGVAAIYAILISILVYKEMSLLDLAKTCVDSAQSTAQLMVLLAAASLFGWVLTVAQVPQDLTNLIIGGNFGPVAFLFMVNVLLLVAGMFIDGSSAIIITAPLLYPIAMQLGINPIHLGVIMVTNAAIGMFTPPFGLNLFVAQPATGEDMKSIMRGVLPFVAISIIALFIITYIPDISLFLPRMVYGKV</sequence>
<evidence type="ECO:0000256" key="1">
    <source>
        <dbReference type="ARBA" id="ARBA00004429"/>
    </source>
</evidence>
<keyword evidence="6 7" id="KW-0472">Membrane</keyword>
<accession>A0A1G5S6R6</accession>
<dbReference type="EMBL" id="FMWL01000032">
    <property type="protein sequence ID" value="SCZ82065.1"/>
    <property type="molecule type" value="Genomic_DNA"/>
</dbReference>
<feature type="transmembrane region" description="Helical" evidence="7">
    <location>
        <begin position="395"/>
        <end position="419"/>
    </location>
</feature>
<dbReference type="PANTHER" id="PTHR33362">
    <property type="entry name" value="SIALIC ACID TRAP TRANSPORTER PERMEASE PROTEIN SIAT-RELATED"/>
    <property type="match status" value="1"/>
</dbReference>
<feature type="transmembrane region" description="Helical" evidence="7">
    <location>
        <begin position="167"/>
        <end position="190"/>
    </location>
</feature>
<evidence type="ECO:0000259" key="8">
    <source>
        <dbReference type="Pfam" id="PF06808"/>
    </source>
</evidence>
<evidence type="ECO:0000256" key="6">
    <source>
        <dbReference type="ARBA" id="ARBA00023136"/>
    </source>
</evidence>
<dbReference type="GO" id="GO:0022857">
    <property type="term" value="F:transmembrane transporter activity"/>
    <property type="evidence" value="ECO:0007669"/>
    <property type="project" value="TreeGrafter"/>
</dbReference>
<evidence type="ECO:0000256" key="3">
    <source>
        <dbReference type="ARBA" id="ARBA00022519"/>
    </source>
</evidence>
<keyword evidence="4 7" id="KW-0812">Transmembrane</keyword>
<dbReference type="NCBIfam" id="TIGR00786">
    <property type="entry name" value="dctM"/>
    <property type="match status" value="1"/>
</dbReference>
<feature type="transmembrane region" description="Helical" evidence="7">
    <location>
        <begin position="6"/>
        <end position="34"/>
    </location>
</feature>
<keyword evidence="2" id="KW-1003">Cell membrane</keyword>
<evidence type="ECO:0000313" key="9">
    <source>
        <dbReference type="EMBL" id="SCZ82065.1"/>
    </source>
</evidence>
<dbReference type="STRING" id="1120920.SAMN03080599_03321"/>
<dbReference type="Proteomes" id="UP000199208">
    <property type="component" value="Unassembled WGS sequence"/>
</dbReference>
<evidence type="ECO:0000256" key="5">
    <source>
        <dbReference type="ARBA" id="ARBA00022989"/>
    </source>
</evidence>